<dbReference type="InterPro" id="IPR021326">
    <property type="entry name" value="DUF2931"/>
</dbReference>
<dbReference type="Proteomes" id="UP000031599">
    <property type="component" value="Unassembled WGS sequence"/>
</dbReference>
<comment type="caution">
    <text evidence="1">The sequence shown here is derived from an EMBL/GenBank/DDBJ whole genome shotgun (WGS) entry which is preliminary data.</text>
</comment>
<dbReference type="Pfam" id="PF11153">
    <property type="entry name" value="DUF2931"/>
    <property type="match status" value="1"/>
</dbReference>
<evidence type="ECO:0000313" key="1">
    <source>
        <dbReference type="EMBL" id="KIG18384.1"/>
    </source>
</evidence>
<dbReference type="AlphaFoldDB" id="A0A0C1ZLH5"/>
<organism evidence="1 2">
    <name type="scientific">Enhygromyxa salina</name>
    <dbReference type="NCBI Taxonomy" id="215803"/>
    <lineage>
        <taxon>Bacteria</taxon>
        <taxon>Pseudomonadati</taxon>
        <taxon>Myxococcota</taxon>
        <taxon>Polyangia</taxon>
        <taxon>Nannocystales</taxon>
        <taxon>Nannocystaceae</taxon>
        <taxon>Enhygromyxa</taxon>
    </lineage>
</organism>
<evidence type="ECO:0000313" key="2">
    <source>
        <dbReference type="Proteomes" id="UP000031599"/>
    </source>
</evidence>
<gene>
    <name evidence="1" type="ORF">DB30_00669</name>
</gene>
<accession>A0A0C1ZLH5</accession>
<dbReference type="RefSeq" id="WP_052547009.1">
    <property type="nucleotide sequence ID" value="NZ_JMCC02000011.1"/>
</dbReference>
<protein>
    <submittedName>
        <fullName evidence="1">Uncharacterized protein</fullName>
    </submittedName>
</protein>
<reference evidence="1 2" key="1">
    <citation type="submission" date="2014-12" db="EMBL/GenBank/DDBJ databases">
        <title>Genome assembly of Enhygromyxa salina DSM 15201.</title>
        <authorList>
            <person name="Sharma G."/>
            <person name="Subramanian S."/>
        </authorList>
    </citation>
    <scope>NUCLEOTIDE SEQUENCE [LARGE SCALE GENOMIC DNA]</scope>
    <source>
        <strain evidence="1 2">DSM 15201</strain>
    </source>
</reference>
<proteinExistence type="predicted"/>
<name>A0A0C1ZLH5_9BACT</name>
<sequence>MTTPGSSDTFEWLPTECADERYPMQLIAGQAEWAGDSVRVPSGKIVNNGWGEIGSRHLVGEPQKPVPARVTLAWFSYTEDQFFAGTLELPHAELTALFRAGFKDPLTGNRASWDKLIVGMGLGGWTSAWLAGSGHVRAVASAQLEPTQRDWSEVLDNPDISRATFIGSKLRARLSDAQLRAHAKHGPPVSAWPKYARRYRWRLHVEGVQVPLHVSMRSFNGERDTYDFARQPPPDELHTVPKQLQITWLTRGAGKLLTKIALDEQEVFGAFDKACTAGADTPTPTLRIELGPRNRVSISVGPKDGPISLTRAKIELLSLPE</sequence>
<dbReference type="EMBL" id="JMCC02000011">
    <property type="protein sequence ID" value="KIG18384.1"/>
    <property type="molecule type" value="Genomic_DNA"/>
</dbReference>